<gene>
    <name evidence="4" type="ORF">EDM59_05440</name>
</gene>
<keyword evidence="2 3" id="KW-0472">Membrane</keyword>
<feature type="transmembrane region" description="Helical" evidence="3">
    <location>
        <begin position="348"/>
        <end position="366"/>
    </location>
</feature>
<proteinExistence type="inferred from homology"/>
<dbReference type="RefSeq" id="WP_122922664.1">
    <property type="nucleotide sequence ID" value="NZ_RHHU01000003.1"/>
</dbReference>
<dbReference type="EMBL" id="RHHU01000003">
    <property type="protein sequence ID" value="RNB88562.1"/>
    <property type="molecule type" value="Genomic_DNA"/>
</dbReference>
<keyword evidence="3" id="KW-0812">Transmembrane</keyword>
<feature type="transmembrane region" description="Helical" evidence="3">
    <location>
        <begin position="372"/>
        <end position="390"/>
    </location>
</feature>
<evidence type="ECO:0000256" key="1">
    <source>
        <dbReference type="ARBA" id="ARBA00005278"/>
    </source>
</evidence>
<dbReference type="PIRSF" id="PIRSF005690">
    <property type="entry name" value="GerBA"/>
    <property type="match status" value="1"/>
</dbReference>
<dbReference type="GO" id="GO:0016020">
    <property type="term" value="C:membrane"/>
    <property type="evidence" value="ECO:0007669"/>
    <property type="project" value="InterPro"/>
</dbReference>
<organism evidence="4 5">
    <name type="scientific">Brevibacillus nitrificans</name>
    <dbReference type="NCBI Taxonomy" id="651560"/>
    <lineage>
        <taxon>Bacteria</taxon>
        <taxon>Bacillati</taxon>
        <taxon>Bacillota</taxon>
        <taxon>Bacilli</taxon>
        <taxon>Bacillales</taxon>
        <taxon>Paenibacillaceae</taxon>
        <taxon>Brevibacillus</taxon>
    </lineage>
</organism>
<evidence type="ECO:0000256" key="3">
    <source>
        <dbReference type="SAM" id="Phobius"/>
    </source>
</evidence>
<dbReference type="GO" id="GO:0009847">
    <property type="term" value="P:spore germination"/>
    <property type="evidence" value="ECO:0007669"/>
    <property type="project" value="InterPro"/>
</dbReference>
<dbReference type="InterPro" id="IPR004995">
    <property type="entry name" value="Spore_Ger"/>
</dbReference>
<evidence type="ECO:0000256" key="2">
    <source>
        <dbReference type="ARBA" id="ARBA00023136"/>
    </source>
</evidence>
<protein>
    <submittedName>
        <fullName evidence="4">Spore germination protein</fullName>
    </submittedName>
</protein>
<feature type="transmembrane region" description="Helical" evidence="3">
    <location>
        <begin position="276"/>
        <end position="298"/>
    </location>
</feature>
<name>A0A3M8DKE2_9BACL</name>
<evidence type="ECO:0000313" key="4">
    <source>
        <dbReference type="EMBL" id="RNB88562.1"/>
    </source>
</evidence>
<dbReference type="PANTHER" id="PTHR22550:SF5">
    <property type="entry name" value="LEUCINE ZIPPER PROTEIN 4"/>
    <property type="match status" value="1"/>
</dbReference>
<reference evidence="4 5" key="1">
    <citation type="submission" date="2018-10" db="EMBL/GenBank/DDBJ databases">
        <title>Phylogenomics of Brevibacillus.</title>
        <authorList>
            <person name="Dunlap C."/>
        </authorList>
    </citation>
    <scope>NUCLEOTIDE SEQUENCE [LARGE SCALE GENOMIC DNA]</scope>
    <source>
        <strain evidence="4 5">JCM 15774</strain>
    </source>
</reference>
<feature type="transmembrane region" description="Helical" evidence="3">
    <location>
        <begin position="402"/>
        <end position="427"/>
    </location>
</feature>
<keyword evidence="3" id="KW-1133">Transmembrane helix</keyword>
<accession>A0A3M8DKE2</accession>
<dbReference type="Pfam" id="PF03323">
    <property type="entry name" value="GerA"/>
    <property type="match status" value="1"/>
</dbReference>
<dbReference type="PANTHER" id="PTHR22550">
    <property type="entry name" value="SPORE GERMINATION PROTEIN"/>
    <property type="match status" value="1"/>
</dbReference>
<comment type="similarity">
    <text evidence="1">Belongs to the GerABKA family.</text>
</comment>
<sequence>MQDTLFNSLQKLSKSHDFTQKKVRTKCNVVHLTYYQSVISNEQLHHDLLPFFQNTTNNIQTVHELRTLIPIQDLVISSDLDEITQHLTKGYIFIQLDSYLDEGVLVNIKDQESGARKYNNTENEYSVVGPKVGFVEDIDTNLKLIRRIIISDKLTFAELTVGSLSKTRVAIAYIEGIANPEHVNTLRQRLSEFDFDVIFDSALIDQIIADNSNSIFPQFMTSERADRIKYGLINGQVAIFCNGSPYVMFGPSTIFDFFISPEDYYLPWILGSFFRLIRYLGVIFSVMATPIYVAVLSFHYSVIPKNLLGPIIESRVDVPFLPVVEALFLEITIELLREAGARLPTKVGQTLGIVGGIVIGQAAVAAALTSNILLIFVSLSALASFTTPIYKMSNTIRFLRFPLIGLAAVWGGLGIVMGLVIILGHLLRLQSLGTPYLAPVYPFRYKDFRDSFIRASTEYTYLRPGFLRPVSMKRYKVHPQKDNPNSYDNE</sequence>
<dbReference type="InterPro" id="IPR050768">
    <property type="entry name" value="UPF0353/GerABKA_families"/>
</dbReference>
<dbReference type="AlphaFoldDB" id="A0A3M8DKE2"/>
<dbReference type="Proteomes" id="UP000269573">
    <property type="component" value="Unassembled WGS sequence"/>
</dbReference>
<keyword evidence="5" id="KW-1185">Reference proteome</keyword>
<evidence type="ECO:0000313" key="5">
    <source>
        <dbReference type="Proteomes" id="UP000269573"/>
    </source>
</evidence>
<comment type="caution">
    <text evidence="4">The sequence shown here is derived from an EMBL/GenBank/DDBJ whole genome shotgun (WGS) entry which is preliminary data.</text>
</comment>